<feature type="compositionally biased region" description="Polar residues" evidence="1">
    <location>
        <begin position="101"/>
        <end position="114"/>
    </location>
</feature>
<dbReference type="Proteomes" id="UP000447873">
    <property type="component" value="Unassembled WGS sequence"/>
</dbReference>
<feature type="compositionally biased region" description="Basic and acidic residues" evidence="1">
    <location>
        <begin position="305"/>
        <end position="324"/>
    </location>
</feature>
<name>A0A8H3U2R0_VENIN</name>
<evidence type="ECO:0000313" key="3">
    <source>
        <dbReference type="Proteomes" id="UP000447873"/>
    </source>
</evidence>
<evidence type="ECO:0000313" key="2">
    <source>
        <dbReference type="EMBL" id="KAE9962046.1"/>
    </source>
</evidence>
<feature type="region of interest" description="Disordered" evidence="1">
    <location>
        <begin position="155"/>
        <end position="175"/>
    </location>
</feature>
<feature type="compositionally biased region" description="Polar residues" evidence="1">
    <location>
        <begin position="157"/>
        <end position="175"/>
    </location>
</feature>
<organism evidence="2 3">
    <name type="scientific">Venturia inaequalis</name>
    <name type="common">Apple scab fungus</name>
    <dbReference type="NCBI Taxonomy" id="5025"/>
    <lineage>
        <taxon>Eukaryota</taxon>
        <taxon>Fungi</taxon>
        <taxon>Dikarya</taxon>
        <taxon>Ascomycota</taxon>
        <taxon>Pezizomycotina</taxon>
        <taxon>Dothideomycetes</taxon>
        <taxon>Pleosporomycetidae</taxon>
        <taxon>Venturiales</taxon>
        <taxon>Venturiaceae</taxon>
        <taxon>Venturia</taxon>
    </lineage>
</organism>
<evidence type="ECO:0000256" key="1">
    <source>
        <dbReference type="SAM" id="MobiDB-lite"/>
    </source>
</evidence>
<accession>A0A8H3U2R0</accession>
<comment type="caution">
    <text evidence="2">The sequence shown here is derived from an EMBL/GenBank/DDBJ whole genome shotgun (WGS) entry which is preliminary data.</text>
</comment>
<reference evidence="2 3" key="1">
    <citation type="submission" date="2018-12" db="EMBL/GenBank/DDBJ databases">
        <title>Venturia inaequalis Genome Resource.</title>
        <authorList>
            <person name="Lichtner F.J."/>
        </authorList>
    </citation>
    <scope>NUCLEOTIDE SEQUENCE [LARGE SCALE GENOMIC DNA]</scope>
    <source>
        <strain evidence="2 3">120213</strain>
    </source>
</reference>
<dbReference type="AlphaFoldDB" id="A0A8H3U2R0"/>
<proteinExistence type="predicted"/>
<feature type="region of interest" description="Disordered" evidence="1">
    <location>
        <begin position="84"/>
        <end position="119"/>
    </location>
</feature>
<protein>
    <submittedName>
        <fullName evidence="2">Uncharacterized protein</fullName>
    </submittedName>
</protein>
<feature type="region of interest" description="Disordered" evidence="1">
    <location>
        <begin position="305"/>
        <end position="340"/>
    </location>
</feature>
<gene>
    <name evidence="2" type="ORF">EG328_001053</name>
</gene>
<sequence>MNYKDNREISNMTDFIEKDFVAGLLKHGIRALEPEQARKRLKKMVMEEDVDTDMDMDVDMMEDIQMANGDSCFTMRDGEDSLYTMRDEEDSLNTMRDEDSLNTMDNQQNPNQETTPKDIGPFLTKLPAEMRNHIYDQILTDCHMSSLIYRHQAITHPPQTDTTPSKETPTEAQTESQITKMVDAVLKSHPMILLHNHQITSEYSGRARSHIIHALTTNVSALPHLHTTHPTLPLTTLTRLKLTIDFGNRTNDVDHASVRGHIVAFARTLPQLVDLQIVYRHEQIVNPVTNVVVNDWQTVSTIWSPERHDQKPPSVERKRAEMPSRHVVNLNRENEKTQIK</sequence>
<dbReference type="EMBL" id="WNWS01001223">
    <property type="protein sequence ID" value="KAE9962046.1"/>
    <property type="molecule type" value="Genomic_DNA"/>
</dbReference>